<organism evidence="6 7">
    <name type="scientific">Cynara cardunculus var. scolymus</name>
    <name type="common">Globe artichoke</name>
    <name type="synonym">Cynara scolymus</name>
    <dbReference type="NCBI Taxonomy" id="59895"/>
    <lineage>
        <taxon>Eukaryota</taxon>
        <taxon>Viridiplantae</taxon>
        <taxon>Streptophyta</taxon>
        <taxon>Embryophyta</taxon>
        <taxon>Tracheophyta</taxon>
        <taxon>Spermatophyta</taxon>
        <taxon>Magnoliopsida</taxon>
        <taxon>eudicotyledons</taxon>
        <taxon>Gunneridae</taxon>
        <taxon>Pentapetalae</taxon>
        <taxon>asterids</taxon>
        <taxon>campanulids</taxon>
        <taxon>Asterales</taxon>
        <taxon>Asteraceae</taxon>
        <taxon>Carduoideae</taxon>
        <taxon>Cardueae</taxon>
        <taxon>Carduinae</taxon>
        <taxon>Cynara</taxon>
    </lineage>
</organism>
<evidence type="ECO:0000256" key="1">
    <source>
        <dbReference type="ARBA" id="ARBA00009995"/>
    </source>
</evidence>
<keyword evidence="2 4" id="KW-0328">Glycosyltransferase</keyword>
<protein>
    <recommendedName>
        <fullName evidence="5">Glycosyltransferase</fullName>
        <ecNumber evidence="5">2.4.1.-</ecNumber>
    </recommendedName>
</protein>
<dbReference type="SUPFAM" id="SSF53756">
    <property type="entry name" value="UDP-Glycosyltransferase/glycogen phosphorylase"/>
    <property type="match status" value="1"/>
</dbReference>
<dbReference type="InterPro" id="IPR002213">
    <property type="entry name" value="UDP_glucos_trans"/>
</dbReference>
<dbReference type="AlphaFoldDB" id="A0A118K487"/>
<dbReference type="FunFam" id="3.40.50.2000:FF:000020">
    <property type="entry name" value="Glycosyltransferase"/>
    <property type="match status" value="1"/>
</dbReference>
<accession>A0A118K487</accession>
<dbReference type="GO" id="GO:0035251">
    <property type="term" value="F:UDP-glucosyltransferase activity"/>
    <property type="evidence" value="ECO:0007669"/>
    <property type="project" value="InterPro"/>
</dbReference>
<dbReference type="Proteomes" id="UP000243975">
    <property type="component" value="Unassembled WGS sequence"/>
</dbReference>
<dbReference type="EC" id="2.4.1.-" evidence="5"/>
<evidence type="ECO:0000256" key="4">
    <source>
        <dbReference type="RuleBase" id="RU003718"/>
    </source>
</evidence>
<comment type="similarity">
    <text evidence="1 4">Belongs to the UDP-glycosyltransferase family.</text>
</comment>
<proteinExistence type="inferred from homology"/>
<dbReference type="PANTHER" id="PTHR48048:SF30">
    <property type="entry name" value="GLYCOSYLTRANSFERASE"/>
    <property type="match status" value="1"/>
</dbReference>
<dbReference type="PANTHER" id="PTHR48048">
    <property type="entry name" value="GLYCOSYLTRANSFERASE"/>
    <property type="match status" value="1"/>
</dbReference>
<evidence type="ECO:0000313" key="7">
    <source>
        <dbReference type="Proteomes" id="UP000243975"/>
    </source>
</evidence>
<name>A0A118K487_CYNCS</name>
<evidence type="ECO:0000256" key="2">
    <source>
        <dbReference type="ARBA" id="ARBA00022676"/>
    </source>
</evidence>
<dbReference type="InterPro" id="IPR035595">
    <property type="entry name" value="UDP_glycos_trans_CS"/>
</dbReference>
<dbReference type="Gene3D" id="3.40.50.2000">
    <property type="entry name" value="Glycogen Phosphorylase B"/>
    <property type="match status" value="2"/>
</dbReference>
<dbReference type="PROSITE" id="PS00375">
    <property type="entry name" value="UDPGT"/>
    <property type="match status" value="1"/>
</dbReference>
<keyword evidence="3 4" id="KW-0808">Transferase</keyword>
<reference evidence="6 7" key="1">
    <citation type="journal article" date="2016" name="Sci. Rep.">
        <title>The genome sequence of the outbreeding globe artichoke constructed de novo incorporating a phase-aware low-pass sequencing strategy of F1 progeny.</title>
        <authorList>
            <person name="Scaglione D."/>
            <person name="Reyes-Chin-Wo S."/>
            <person name="Acquadro A."/>
            <person name="Froenicke L."/>
            <person name="Portis E."/>
            <person name="Beitel C."/>
            <person name="Tirone M."/>
            <person name="Mauro R."/>
            <person name="Lo Monaco A."/>
            <person name="Mauromicale G."/>
            <person name="Faccioli P."/>
            <person name="Cattivelli L."/>
            <person name="Rieseberg L."/>
            <person name="Michelmore R."/>
            <person name="Lanteri S."/>
        </authorList>
    </citation>
    <scope>NUCLEOTIDE SEQUENCE [LARGE SCALE GENOMIC DNA]</scope>
    <source>
        <strain evidence="6">2C</strain>
    </source>
</reference>
<dbReference type="CDD" id="cd03784">
    <property type="entry name" value="GT1_Gtf-like"/>
    <property type="match status" value="1"/>
</dbReference>
<dbReference type="Pfam" id="PF00201">
    <property type="entry name" value="UDPGT"/>
    <property type="match status" value="1"/>
</dbReference>
<gene>
    <name evidence="6" type="ORF">Ccrd_014533</name>
</gene>
<feature type="unsure residue" description="I or L" evidence="6">
    <location>
        <position position="85"/>
    </location>
</feature>
<evidence type="ECO:0000256" key="3">
    <source>
        <dbReference type="ARBA" id="ARBA00022679"/>
    </source>
</evidence>
<keyword evidence="7" id="KW-1185">Reference proteome</keyword>
<dbReference type="InterPro" id="IPR050481">
    <property type="entry name" value="UDP-glycosyltransf_plant"/>
</dbReference>
<evidence type="ECO:0000256" key="5">
    <source>
        <dbReference type="RuleBase" id="RU362057"/>
    </source>
</evidence>
<sequence length="487" mass="53651">MEDVVVMFPSVGMGHFISMVELGELILTHDPSLSITILLTPKHYEAASAANYIKTITGTTPSINFHHLRPLHHPPPDSSIHFFDLVYQLIKQYRPVVRDALQSISEKSNIKAVILDFMSNHAFEVCRSLNIPTYFLFTGSAFGAGIMLYLRTMLENLPGSLKDQKFYIEAPGNPPICSLDMPSTLQDKDTDSYKNLICTSENMAKSSGIIVNTFAALEPRVMKALADGEYIPDGPTPPTYYVGPLIKGNTGDDKCLDWLSSQPSKSVVVLIFGSLGKLKKDQLIEIAKGLEKSGQRFLWVVRNPPPENEAGHAFEFKDPDLDDLLPAGFLDRTKEMGLVVNNWAPQGEILRHESVGGFVCHCGWNSVLEAMHAGVPLVAWPLYAEQRMNRVHLVEGIKVALRLKMSEEGFVTAEELAERLRELMEEESGRKIRDHVSNMSISAKAAVADGVGVPLSETSRHTGLGEPKLVILPLSGARSCRSSVKSA</sequence>
<evidence type="ECO:0000313" key="6">
    <source>
        <dbReference type="EMBL" id="KVI07108.1"/>
    </source>
</evidence>
<dbReference type="EMBL" id="LEKV01001521">
    <property type="protein sequence ID" value="KVI07108.1"/>
    <property type="molecule type" value="Genomic_DNA"/>
</dbReference>
<comment type="caution">
    <text evidence="6">The sequence shown here is derived from an EMBL/GenBank/DDBJ whole genome shotgun (WGS) entry which is preliminary data.</text>
</comment>